<accession>A0A3S0HZE1</accession>
<evidence type="ECO:0000256" key="1">
    <source>
        <dbReference type="ARBA" id="ARBA00004651"/>
    </source>
</evidence>
<dbReference type="EMBL" id="RXMA01000004">
    <property type="protein sequence ID" value="RTR22587.1"/>
    <property type="molecule type" value="Genomic_DNA"/>
</dbReference>
<dbReference type="AlphaFoldDB" id="A0A3S0HZE1"/>
<comment type="subcellular location">
    <subcellularLocation>
        <location evidence="1">Cell membrane</location>
        <topology evidence="1">Multi-pass membrane protein</topology>
    </subcellularLocation>
</comment>
<feature type="transmembrane region" description="Helical" evidence="7">
    <location>
        <begin position="127"/>
        <end position="147"/>
    </location>
</feature>
<evidence type="ECO:0000256" key="4">
    <source>
        <dbReference type="ARBA" id="ARBA00022692"/>
    </source>
</evidence>
<dbReference type="Pfam" id="PF03458">
    <property type="entry name" value="Gly_transporter"/>
    <property type="match status" value="2"/>
</dbReference>
<dbReference type="PANTHER" id="PTHR30506:SF3">
    <property type="entry name" value="UPF0126 INNER MEMBRANE PROTEIN YADS-RELATED"/>
    <property type="match status" value="1"/>
</dbReference>
<keyword evidence="3" id="KW-1003">Cell membrane</keyword>
<keyword evidence="10" id="KW-1185">Reference proteome</keyword>
<keyword evidence="6 7" id="KW-0472">Membrane</keyword>
<dbReference type="OrthoDB" id="9791874at2"/>
<evidence type="ECO:0000259" key="8">
    <source>
        <dbReference type="Pfam" id="PF03458"/>
    </source>
</evidence>
<evidence type="ECO:0000256" key="3">
    <source>
        <dbReference type="ARBA" id="ARBA00022475"/>
    </source>
</evidence>
<evidence type="ECO:0000256" key="7">
    <source>
        <dbReference type="SAM" id="Phobius"/>
    </source>
</evidence>
<gene>
    <name evidence="9" type="ORF">EJ903_06950</name>
</gene>
<dbReference type="PANTHER" id="PTHR30506">
    <property type="entry name" value="INNER MEMBRANE PROTEIN"/>
    <property type="match status" value="1"/>
</dbReference>
<feature type="transmembrane region" description="Helical" evidence="7">
    <location>
        <begin position="102"/>
        <end position="121"/>
    </location>
</feature>
<evidence type="ECO:0000256" key="2">
    <source>
        <dbReference type="ARBA" id="ARBA00008193"/>
    </source>
</evidence>
<sequence>MPPLPMPEDLSTLLMVMDLIGVFVFGLSGGTLAVRKRLDLFGVLVLSLAAALAGGVCRDLLIGAVPPANLQNERYLLTALAAGLVAFFFHRPIKRLGKPVMVLDAVGLGLFTVAGCGKALAFGLAPLPAALLGVLTACGGGVVRDLLVAEVPRVLCEEIYAMAALLGAFIVIVGQHLGWPPVPVAVAGATAVFVLRVVSVLRGWSAPRAPGS</sequence>
<keyword evidence="4 7" id="KW-0812">Transmembrane</keyword>
<feature type="transmembrane region" description="Helical" evidence="7">
    <location>
        <begin position="159"/>
        <end position="178"/>
    </location>
</feature>
<name>A0A3S0HZE1_9PROT</name>
<evidence type="ECO:0000313" key="10">
    <source>
        <dbReference type="Proteomes" id="UP000277007"/>
    </source>
</evidence>
<evidence type="ECO:0000256" key="6">
    <source>
        <dbReference type="ARBA" id="ARBA00023136"/>
    </source>
</evidence>
<feature type="domain" description="Glycine transporter" evidence="8">
    <location>
        <begin position="102"/>
        <end position="174"/>
    </location>
</feature>
<dbReference type="GO" id="GO:0005886">
    <property type="term" value="C:plasma membrane"/>
    <property type="evidence" value="ECO:0007669"/>
    <property type="project" value="UniProtKB-SubCell"/>
</dbReference>
<feature type="transmembrane region" description="Helical" evidence="7">
    <location>
        <begin position="41"/>
        <end position="62"/>
    </location>
</feature>
<reference evidence="9 10" key="1">
    <citation type="submission" date="2018-12" db="EMBL/GenBank/DDBJ databases">
        <authorList>
            <person name="Yang Y."/>
        </authorList>
    </citation>
    <scope>NUCLEOTIDE SEQUENCE [LARGE SCALE GENOMIC DNA]</scope>
    <source>
        <strain evidence="9 10">L-25-5w-1</strain>
    </source>
</reference>
<feature type="transmembrane region" description="Helical" evidence="7">
    <location>
        <begin position="184"/>
        <end position="204"/>
    </location>
</feature>
<proteinExistence type="inferred from homology"/>
<comment type="caution">
    <text evidence="9">The sequence shown here is derived from an EMBL/GenBank/DDBJ whole genome shotgun (WGS) entry which is preliminary data.</text>
</comment>
<evidence type="ECO:0000256" key="5">
    <source>
        <dbReference type="ARBA" id="ARBA00022989"/>
    </source>
</evidence>
<comment type="similarity">
    <text evidence="2">Belongs to the UPF0126 family.</text>
</comment>
<evidence type="ECO:0000313" key="9">
    <source>
        <dbReference type="EMBL" id="RTR22587.1"/>
    </source>
</evidence>
<keyword evidence="5 7" id="KW-1133">Transmembrane helix</keyword>
<protein>
    <submittedName>
        <fullName evidence="9">Trimeric intracellular cation channel family protein</fullName>
    </submittedName>
</protein>
<feature type="domain" description="Glycine transporter" evidence="8">
    <location>
        <begin position="16"/>
        <end position="91"/>
    </location>
</feature>
<feature type="transmembrane region" description="Helical" evidence="7">
    <location>
        <begin position="74"/>
        <end position="90"/>
    </location>
</feature>
<dbReference type="InterPro" id="IPR005115">
    <property type="entry name" value="Gly_transporter"/>
</dbReference>
<organism evidence="9 10">
    <name type="scientific">Azospirillum griseum</name>
    <dbReference type="NCBI Taxonomy" id="2496639"/>
    <lineage>
        <taxon>Bacteria</taxon>
        <taxon>Pseudomonadati</taxon>
        <taxon>Pseudomonadota</taxon>
        <taxon>Alphaproteobacteria</taxon>
        <taxon>Rhodospirillales</taxon>
        <taxon>Azospirillaceae</taxon>
        <taxon>Azospirillum</taxon>
    </lineage>
</organism>
<feature type="transmembrane region" description="Helical" evidence="7">
    <location>
        <begin position="12"/>
        <end position="34"/>
    </location>
</feature>
<dbReference type="Proteomes" id="UP000277007">
    <property type="component" value="Unassembled WGS sequence"/>
</dbReference>